<accession>A0A3B4AIV4</accession>
<sequence>RVCLTNVSYAHTRELTQTEHKRGTLHYKQTKSTNLAFQLFLDSSTEHQSMRDFIHNALPDILASVGNGKSQLNVIRVGSGAGEIDLEMISQLCLKHLGVLVDNEVVEPNSEQFHNYTDKSQCVADFIHMVQVLYYVQNPGATISFFQSLFNKNRKLMILLAAFGWVNLGKTFRSQLCNTEISQCLTTADIKSLLDMRRVPYKSYELQSHMDITECFTEGDETGGLMLDFLTEVLDFSKTASPELLPPRPGPDKRKKMDEWMEIHIALKTLVVIRQICQSN</sequence>
<dbReference type="AlphaFoldDB" id="A0A3B4AIV4"/>
<dbReference type="InterPro" id="IPR029063">
    <property type="entry name" value="SAM-dependent_MTases_sf"/>
</dbReference>
<dbReference type="Pfam" id="PF13489">
    <property type="entry name" value="Methyltransf_23"/>
    <property type="match status" value="1"/>
</dbReference>
<reference evidence="1" key="1">
    <citation type="submission" date="2025-08" db="UniProtKB">
        <authorList>
            <consortium name="Ensembl"/>
        </authorList>
    </citation>
    <scope>IDENTIFICATION</scope>
</reference>
<dbReference type="SUPFAM" id="SSF53335">
    <property type="entry name" value="S-adenosyl-L-methionine-dependent methyltransferases"/>
    <property type="match status" value="1"/>
</dbReference>
<dbReference type="Gene3D" id="3.40.50.150">
    <property type="entry name" value="Vaccinia Virus protein VP39"/>
    <property type="match status" value="1"/>
</dbReference>
<proteinExistence type="predicted"/>
<dbReference type="STRING" id="409849.ENSPMGP00000017038"/>
<dbReference type="Proteomes" id="UP000261520">
    <property type="component" value="Unplaced"/>
</dbReference>
<evidence type="ECO:0000313" key="2">
    <source>
        <dbReference type="Proteomes" id="UP000261520"/>
    </source>
</evidence>
<protein>
    <recommendedName>
        <fullName evidence="3">Histamine N-methyltransferase</fullName>
    </recommendedName>
</protein>
<evidence type="ECO:0000313" key="1">
    <source>
        <dbReference type="Ensembl" id="ENSPMGP00000017038.1"/>
    </source>
</evidence>
<evidence type="ECO:0008006" key="3">
    <source>
        <dbReference type="Google" id="ProtNLM"/>
    </source>
</evidence>
<reference evidence="1" key="2">
    <citation type="submission" date="2025-09" db="UniProtKB">
        <authorList>
            <consortium name="Ensembl"/>
        </authorList>
    </citation>
    <scope>IDENTIFICATION</scope>
</reference>
<organism evidence="1 2">
    <name type="scientific">Periophthalmus magnuspinnatus</name>
    <dbReference type="NCBI Taxonomy" id="409849"/>
    <lineage>
        <taxon>Eukaryota</taxon>
        <taxon>Metazoa</taxon>
        <taxon>Chordata</taxon>
        <taxon>Craniata</taxon>
        <taxon>Vertebrata</taxon>
        <taxon>Euteleostomi</taxon>
        <taxon>Actinopterygii</taxon>
        <taxon>Neopterygii</taxon>
        <taxon>Teleostei</taxon>
        <taxon>Neoteleostei</taxon>
        <taxon>Acanthomorphata</taxon>
        <taxon>Gobiaria</taxon>
        <taxon>Gobiiformes</taxon>
        <taxon>Gobioidei</taxon>
        <taxon>Gobiidae</taxon>
        <taxon>Oxudercinae</taxon>
        <taxon>Periophthalmus</taxon>
    </lineage>
</organism>
<dbReference type="Ensembl" id="ENSPMGT00000018192.1">
    <property type="protein sequence ID" value="ENSPMGP00000017038.1"/>
    <property type="gene ID" value="ENSPMGG00000013952.1"/>
</dbReference>
<name>A0A3B4AIV4_9GOBI</name>
<keyword evidence="2" id="KW-1185">Reference proteome</keyword>